<organism evidence="7 8">
    <name type="scientific">Chiayiivirga flava</name>
    <dbReference type="NCBI Taxonomy" id="659595"/>
    <lineage>
        <taxon>Bacteria</taxon>
        <taxon>Pseudomonadati</taxon>
        <taxon>Pseudomonadota</taxon>
        <taxon>Gammaproteobacteria</taxon>
        <taxon>Lysobacterales</taxon>
        <taxon>Lysobacteraceae</taxon>
        <taxon>Chiayiivirga</taxon>
    </lineage>
</organism>
<dbReference type="GO" id="GO:0000028">
    <property type="term" value="P:ribosomal small subunit assembly"/>
    <property type="evidence" value="ECO:0007669"/>
    <property type="project" value="TreeGrafter"/>
</dbReference>
<keyword evidence="8" id="KW-1185">Reference proteome</keyword>
<dbReference type="PANTHER" id="PTHR33867:SF1">
    <property type="entry name" value="RIBOSOME MATURATION FACTOR RIMP"/>
    <property type="match status" value="1"/>
</dbReference>
<comment type="similarity">
    <text evidence="3">Belongs to the RimP family.</text>
</comment>
<dbReference type="GO" id="GO:0005829">
    <property type="term" value="C:cytosol"/>
    <property type="evidence" value="ECO:0007669"/>
    <property type="project" value="TreeGrafter"/>
</dbReference>
<protein>
    <recommendedName>
        <fullName evidence="3">Ribosome maturation factor RimP</fullName>
    </recommendedName>
</protein>
<evidence type="ECO:0000256" key="2">
    <source>
        <dbReference type="ARBA" id="ARBA00022517"/>
    </source>
</evidence>
<dbReference type="Proteomes" id="UP000521199">
    <property type="component" value="Unassembled WGS sequence"/>
</dbReference>
<dbReference type="SUPFAM" id="SSF74942">
    <property type="entry name" value="YhbC-like, C-terminal domain"/>
    <property type="match status" value="1"/>
</dbReference>
<sequence>MTQLRTDIETLLSPAVAALGLELLGVEFSAGPASALLRLYIDAQGRYVTVEDCEAVSREVSALLDVHDPIDANYTLEVSSPGIDRPLFRPEHFARFVGEQVKVTLDLPQDGRRRFQGAIVGVDGDTITVEQDGAHVALPHGNIQKARLVPDFEKPAKPGKAPRRKPKSGEPGGARGEPTPD</sequence>
<evidence type="ECO:0000313" key="7">
    <source>
        <dbReference type="EMBL" id="MBB5206723.1"/>
    </source>
</evidence>
<comment type="caution">
    <text evidence="7">The sequence shown here is derived from an EMBL/GenBank/DDBJ whole genome shotgun (WGS) entry which is preliminary data.</text>
</comment>
<name>A0A7W8FZK5_9GAMM</name>
<feature type="domain" description="Ribosome maturation factor RimP N-terminal" evidence="5">
    <location>
        <begin position="12"/>
        <end position="84"/>
    </location>
</feature>
<dbReference type="Pfam" id="PF17384">
    <property type="entry name" value="DUF150_C"/>
    <property type="match status" value="1"/>
</dbReference>
<dbReference type="Gene3D" id="3.30.300.70">
    <property type="entry name" value="RimP-like superfamily, N-terminal"/>
    <property type="match status" value="1"/>
</dbReference>
<dbReference type="RefSeq" id="WP_183958978.1">
    <property type="nucleotide sequence ID" value="NZ_JACHHP010000001.1"/>
</dbReference>
<comment type="subcellular location">
    <subcellularLocation>
        <location evidence="3">Cytoplasm</location>
    </subcellularLocation>
</comment>
<dbReference type="InterPro" id="IPR035956">
    <property type="entry name" value="RimP_N_sf"/>
</dbReference>
<evidence type="ECO:0000256" key="4">
    <source>
        <dbReference type="SAM" id="MobiDB-lite"/>
    </source>
</evidence>
<dbReference type="InterPro" id="IPR036847">
    <property type="entry name" value="RimP_C_sf"/>
</dbReference>
<proteinExistence type="inferred from homology"/>
<dbReference type="InterPro" id="IPR003728">
    <property type="entry name" value="Ribosome_maturation_RimP"/>
</dbReference>
<dbReference type="CDD" id="cd01734">
    <property type="entry name" value="YlxS_C"/>
    <property type="match status" value="1"/>
</dbReference>
<comment type="function">
    <text evidence="3">Required for maturation of 30S ribosomal subunits.</text>
</comment>
<dbReference type="SUPFAM" id="SSF75420">
    <property type="entry name" value="YhbC-like, N-terminal domain"/>
    <property type="match status" value="1"/>
</dbReference>
<keyword evidence="1 3" id="KW-0963">Cytoplasm</keyword>
<dbReference type="Pfam" id="PF02576">
    <property type="entry name" value="RimP_N"/>
    <property type="match status" value="1"/>
</dbReference>
<dbReference type="AlphaFoldDB" id="A0A7W8FZK5"/>
<dbReference type="FunFam" id="3.30.300.70:FF:000001">
    <property type="entry name" value="Ribosome maturation factor RimP"/>
    <property type="match status" value="1"/>
</dbReference>
<dbReference type="HAMAP" id="MF_01077">
    <property type="entry name" value="RimP"/>
    <property type="match status" value="1"/>
</dbReference>
<evidence type="ECO:0000256" key="3">
    <source>
        <dbReference type="HAMAP-Rule" id="MF_01077"/>
    </source>
</evidence>
<dbReference type="GO" id="GO:0006412">
    <property type="term" value="P:translation"/>
    <property type="evidence" value="ECO:0007669"/>
    <property type="project" value="TreeGrafter"/>
</dbReference>
<dbReference type="PANTHER" id="PTHR33867">
    <property type="entry name" value="RIBOSOME MATURATION FACTOR RIMP"/>
    <property type="match status" value="1"/>
</dbReference>
<keyword evidence="2 3" id="KW-0690">Ribosome biogenesis</keyword>
<feature type="domain" description="Ribosome maturation factor RimP C-terminal" evidence="6">
    <location>
        <begin position="87"/>
        <end position="152"/>
    </location>
</feature>
<reference evidence="7 8" key="1">
    <citation type="submission" date="2020-08" db="EMBL/GenBank/DDBJ databases">
        <title>Genomic Encyclopedia of Type Strains, Phase IV (KMG-IV): sequencing the most valuable type-strain genomes for metagenomic binning, comparative biology and taxonomic classification.</title>
        <authorList>
            <person name="Goeker M."/>
        </authorList>
    </citation>
    <scope>NUCLEOTIDE SEQUENCE [LARGE SCALE GENOMIC DNA]</scope>
    <source>
        <strain evidence="7 8">DSM 24163</strain>
    </source>
</reference>
<evidence type="ECO:0000259" key="6">
    <source>
        <dbReference type="Pfam" id="PF17384"/>
    </source>
</evidence>
<dbReference type="InterPro" id="IPR028989">
    <property type="entry name" value="RimP_N"/>
</dbReference>
<gene>
    <name evidence="3" type="primary">rimP</name>
    <name evidence="7" type="ORF">HNQ52_000239</name>
</gene>
<dbReference type="Gene3D" id="2.30.30.180">
    <property type="entry name" value="Ribosome maturation factor RimP, C-terminal domain"/>
    <property type="match status" value="1"/>
</dbReference>
<evidence type="ECO:0000259" key="5">
    <source>
        <dbReference type="Pfam" id="PF02576"/>
    </source>
</evidence>
<evidence type="ECO:0000313" key="8">
    <source>
        <dbReference type="Proteomes" id="UP000521199"/>
    </source>
</evidence>
<feature type="region of interest" description="Disordered" evidence="4">
    <location>
        <begin position="146"/>
        <end position="181"/>
    </location>
</feature>
<evidence type="ECO:0000256" key="1">
    <source>
        <dbReference type="ARBA" id="ARBA00022490"/>
    </source>
</evidence>
<dbReference type="InterPro" id="IPR028998">
    <property type="entry name" value="RimP_C"/>
</dbReference>
<dbReference type="EMBL" id="JACHHP010000001">
    <property type="protein sequence ID" value="MBB5206723.1"/>
    <property type="molecule type" value="Genomic_DNA"/>
</dbReference>
<dbReference type="NCBIfam" id="NF000927">
    <property type="entry name" value="PRK00092.1-1"/>
    <property type="match status" value="1"/>
</dbReference>
<accession>A0A7W8FZK5</accession>